<sequence>MAERTNRRPRWTAALALATALACGAAPPASSEPDPSATRLYVTGLTLVFDTERDIDTDAAPAEIVTEDIAAFRALLQRHPDVREVQLNSGGGSIYASSEIAWIVSDYGLDTLVEGECVSACVDIFLAGARRQMTLGSKIGFHRRSWSPDSVEGYYEDLRDSRGWATPFVFGSWIYEDTQREIYEALNFMVERGVDPGFAIKTLRVDSGDEWYPSRFSLIAAGVLRDTPE</sequence>
<protein>
    <recommendedName>
        <fullName evidence="4">Clp protease</fullName>
    </recommendedName>
</protein>
<name>A0A132BSS4_9RHOB</name>
<evidence type="ECO:0008006" key="4">
    <source>
        <dbReference type="Google" id="ProtNLM"/>
    </source>
</evidence>
<keyword evidence="3" id="KW-1185">Reference proteome</keyword>
<dbReference type="AlphaFoldDB" id="A0A132BSS4"/>
<reference evidence="2 3" key="1">
    <citation type="submission" date="2015-12" db="EMBL/GenBank/DDBJ databases">
        <title>Genome sequence of the marine Rhodobacteraceae strain O3.65, Candidatus Tritonibacter horizontis.</title>
        <authorList>
            <person name="Poehlein A."/>
            <person name="Giebel H.A."/>
            <person name="Voget S."/>
            <person name="Brinkhoff T."/>
        </authorList>
    </citation>
    <scope>NUCLEOTIDE SEQUENCE [LARGE SCALE GENOMIC DNA]</scope>
    <source>
        <strain evidence="2 3">O3.65</strain>
    </source>
</reference>
<organism evidence="2 3">
    <name type="scientific">Tritonibacter horizontis</name>
    <dbReference type="NCBI Taxonomy" id="1768241"/>
    <lineage>
        <taxon>Bacteria</taxon>
        <taxon>Pseudomonadati</taxon>
        <taxon>Pseudomonadota</taxon>
        <taxon>Alphaproteobacteria</taxon>
        <taxon>Rhodobacterales</taxon>
        <taxon>Paracoccaceae</taxon>
        <taxon>Tritonibacter</taxon>
    </lineage>
</organism>
<evidence type="ECO:0000313" key="2">
    <source>
        <dbReference type="EMBL" id="KUP91062.1"/>
    </source>
</evidence>
<keyword evidence="1" id="KW-0732">Signal</keyword>
<dbReference type="InterPro" id="IPR029045">
    <property type="entry name" value="ClpP/crotonase-like_dom_sf"/>
</dbReference>
<dbReference type="PROSITE" id="PS51257">
    <property type="entry name" value="PROKAR_LIPOPROTEIN"/>
    <property type="match status" value="1"/>
</dbReference>
<evidence type="ECO:0000256" key="1">
    <source>
        <dbReference type="SAM" id="SignalP"/>
    </source>
</evidence>
<dbReference type="SUPFAM" id="SSF52096">
    <property type="entry name" value="ClpP/crotonase"/>
    <property type="match status" value="1"/>
</dbReference>
<feature type="chain" id="PRO_5007288523" description="Clp protease" evidence="1">
    <location>
        <begin position="32"/>
        <end position="229"/>
    </location>
</feature>
<comment type="caution">
    <text evidence="2">The sequence shown here is derived from an EMBL/GenBank/DDBJ whole genome shotgun (WGS) entry which is preliminary data.</text>
</comment>
<dbReference type="EMBL" id="LPUY01000127">
    <property type="protein sequence ID" value="KUP91062.1"/>
    <property type="molecule type" value="Genomic_DNA"/>
</dbReference>
<gene>
    <name evidence="2" type="ORF">TRIHO_40640</name>
</gene>
<feature type="signal peptide" evidence="1">
    <location>
        <begin position="1"/>
        <end position="31"/>
    </location>
</feature>
<dbReference type="Proteomes" id="UP000068382">
    <property type="component" value="Unassembled WGS sequence"/>
</dbReference>
<proteinExistence type="predicted"/>
<dbReference type="RefSeq" id="WP_068248137.1">
    <property type="nucleotide sequence ID" value="NZ_LPUY01000127.1"/>
</dbReference>
<dbReference type="PATRIC" id="fig|1768241.3.peg.4246"/>
<accession>A0A132BSS4</accession>
<evidence type="ECO:0000313" key="3">
    <source>
        <dbReference type="Proteomes" id="UP000068382"/>
    </source>
</evidence>
<dbReference type="Gene3D" id="3.90.226.10">
    <property type="entry name" value="2-enoyl-CoA Hydratase, Chain A, domain 1"/>
    <property type="match status" value="1"/>
</dbReference>